<evidence type="ECO:0000313" key="1">
    <source>
        <dbReference type="EMBL" id="KAJ3579205.1"/>
    </source>
</evidence>
<dbReference type="EMBL" id="JANPWZ010000121">
    <property type="protein sequence ID" value="KAJ3579205.1"/>
    <property type="molecule type" value="Genomic_DNA"/>
</dbReference>
<evidence type="ECO:0000313" key="2">
    <source>
        <dbReference type="Proteomes" id="UP001148614"/>
    </source>
</evidence>
<accession>A0A9W8TRB5</accession>
<protein>
    <submittedName>
        <fullName evidence="1">Uncharacterized protein</fullName>
    </submittedName>
</protein>
<proteinExistence type="predicted"/>
<comment type="caution">
    <text evidence="1">The sequence shown here is derived from an EMBL/GenBank/DDBJ whole genome shotgun (WGS) entry which is preliminary data.</text>
</comment>
<sequence>MDEEDVEDGMEPEECEAFILEHHHEQLPYFGDECSYHEEIPATWRNLLPVEGNCPDWFRRFAHEARFQPKWEELCFRECEKLYTLASDEAILYHSMLDVMNSSSRCTRSMVQEARENFLKVQGELREQRKLVFELFQWALEPCGSCDIEA</sequence>
<gene>
    <name evidence="1" type="ORF">NPX13_g1369</name>
</gene>
<dbReference type="AlphaFoldDB" id="A0A9W8TRB5"/>
<reference evidence="1" key="1">
    <citation type="submission" date="2022-07" db="EMBL/GenBank/DDBJ databases">
        <title>Genome Sequence of Xylaria arbuscula.</title>
        <authorList>
            <person name="Buettner E."/>
        </authorList>
    </citation>
    <scope>NUCLEOTIDE SEQUENCE</scope>
    <source>
        <strain evidence="1">VT107</strain>
    </source>
</reference>
<dbReference type="Proteomes" id="UP001148614">
    <property type="component" value="Unassembled WGS sequence"/>
</dbReference>
<organism evidence="1 2">
    <name type="scientific">Xylaria arbuscula</name>
    <dbReference type="NCBI Taxonomy" id="114810"/>
    <lineage>
        <taxon>Eukaryota</taxon>
        <taxon>Fungi</taxon>
        <taxon>Dikarya</taxon>
        <taxon>Ascomycota</taxon>
        <taxon>Pezizomycotina</taxon>
        <taxon>Sordariomycetes</taxon>
        <taxon>Xylariomycetidae</taxon>
        <taxon>Xylariales</taxon>
        <taxon>Xylariaceae</taxon>
        <taxon>Xylaria</taxon>
    </lineage>
</organism>
<name>A0A9W8TRB5_9PEZI</name>
<keyword evidence="2" id="KW-1185">Reference proteome</keyword>